<gene>
    <name evidence="1" type="ORF">PIB30_065986</name>
</gene>
<dbReference type="EMBL" id="JASCZI010000666">
    <property type="protein sequence ID" value="MED6112895.1"/>
    <property type="molecule type" value="Genomic_DNA"/>
</dbReference>
<evidence type="ECO:0000313" key="2">
    <source>
        <dbReference type="Proteomes" id="UP001341840"/>
    </source>
</evidence>
<dbReference type="Proteomes" id="UP001341840">
    <property type="component" value="Unassembled WGS sequence"/>
</dbReference>
<evidence type="ECO:0000313" key="1">
    <source>
        <dbReference type="EMBL" id="MED6112895.1"/>
    </source>
</evidence>
<reference evidence="1 2" key="1">
    <citation type="journal article" date="2023" name="Plants (Basel)">
        <title>Bridging the Gap: Combining Genomics and Transcriptomics Approaches to Understand Stylosanthes scabra, an Orphan Legume from the Brazilian Caatinga.</title>
        <authorList>
            <person name="Ferreira-Neto J.R.C."/>
            <person name="da Silva M.D."/>
            <person name="Binneck E."/>
            <person name="de Melo N.F."/>
            <person name="da Silva R.H."/>
            <person name="de Melo A.L.T.M."/>
            <person name="Pandolfi V."/>
            <person name="Bustamante F.O."/>
            <person name="Brasileiro-Vidal A.C."/>
            <person name="Benko-Iseppon A.M."/>
        </authorList>
    </citation>
    <scope>NUCLEOTIDE SEQUENCE [LARGE SCALE GENOMIC DNA]</scope>
    <source>
        <tissue evidence="1">Leaves</tissue>
    </source>
</reference>
<organism evidence="1 2">
    <name type="scientific">Stylosanthes scabra</name>
    <dbReference type="NCBI Taxonomy" id="79078"/>
    <lineage>
        <taxon>Eukaryota</taxon>
        <taxon>Viridiplantae</taxon>
        <taxon>Streptophyta</taxon>
        <taxon>Embryophyta</taxon>
        <taxon>Tracheophyta</taxon>
        <taxon>Spermatophyta</taxon>
        <taxon>Magnoliopsida</taxon>
        <taxon>eudicotyledons</taxon>
        <taxon>Gunneridae</taxon>
        <taxon>Pentapetalae</taxon>
        <taxon>rosids</taxon>
        <taxon>fabids</taxon>
        <taxon>Fabales</taxon>
        <taxon>Fabaceae</taxon>
        <taxon>Papilionoideae</taxon>
        <taxon>50 kb inversion clade</taxon>
        <taxon>dalbergioids sensu lato</taxon>
        <taxon>Dalbergieae</taxon>
        <taxon>Pterocarpus clade</taxon>
        <taxon>Stylosanthes</taxon>
    </lineage>
</organism>
<comment type="caution">
    <text evidence="1">The sequence shown here is derived from an EMBL/GenBank/DDBJ whole genome shotgun (WGS) entry which is preliminary data.</text>
</comment>
<proteinExistence type="predicted"/>
<sequence>MPEVYFEEGLVKKISEADAVSLECMPSVEEIQATMWSCEPTRASGLDGYNMGFIRKTWDTIDGEFSAMVGKVFEEAKLPVERQILDGALIAYETVAWPRRSKKAGVTVKLDLKKSMIQCNGASLIACWFEWGLGRNG</sequence>
<name>A0ABU6QMM5_9FABA</name>
<protein>
    <submittedName>
        <fullName evidence="1">Uncharacterized protein</fullName>
    </submittedName>
</protein>
<accession>A0ABU6QMM5</accession>
<keyword evidence="2" id="KW-1185">Reference proteome</keyword>